<dbReference type="InterPro" id="IPR039422">
    <property type="entry name" value="MarR/SlyA-like"/>
</dbReference>
<protein>
    <submittedName>
        <fullName evidence="3">MarR family transcriptional regulator</fullName>
    </submittedName>
</protein>
<accession>A0A5C4VBS6</accession>
<keyword evidence="4" id="KW-1185">Reference proteome</keyword>
<dbReference type="GO" id="GO:0006950">
    <property type="term" value="P:response to stress"/>
    <property type="evidence" value="ECO:0007669"/>
    <property type="project" value="TreeGrafter"/>
</dbReference>
<evidence type="ECO:0000313" key="3">
    <source>
        <dbReference type="EMBL" id="TNM33404.1"/>
    </source>
</evidence>
<dbReference type="PROSITE" id="PS50995">
    <property type="entry name" value="HTH_MARR_2"/>
    <property type="match status" value="1"/>
</dbReference>
<dbReference type="RefSeq" id="WP_139640502.1">
    <property type="nucleotide sequence ID" value="NZ_BAAAZS010000148.1"/>
</dbReference>
<dbReference type="Pfam" id="PF12802">
    <property type="entry name" value="MarR_2"/>
    <property type="match status" value="1"/>
</dbReference>
<dbReference type="GO" id="GO:0003700">
    <property type="term" value="F:DNA-binding transcription factor activity"/>
    <property type="evidence" value="ECO:0007669"/>
    <property type="project" value="InterPro"/>
</dbReference>
<evidence type="ECO:0000256" key="1">
    <source>
        <dbReference type="SAM" id="MobiDB-lite"/>
    </source>
</evidence>
<sequence length="178" mass="19353">MTRRTSLADPPVHVGGHDSQPTAGDTELRYLVLAAQREGARAMGAQLRPLGLTPAQAEILLVLSRKAPLTLAELGRQVVCESGSPSRLVDTLTKAGLVEREPGRIDRRVIYLRLSTRGEEMIPQLREVDNAMDRMVGSGLSEEHREIVILALRRVIEGTPSAATIAERFPREGFPSGG</sequence>
<name>A0A5C4VBS6_9ACTN</name>
<dbReference type="InterPro" id="IPR036388">
    <property type="entry name" value="WH-like_DNA-bd_sf"/>
</dbReference>
<dbReference type="EMBL" id="VDGT01000002">
    <property type="protein sequence ID" value="TNM33404.1"/>
    <property type="molecule type" value="Genomic_DNA"/>
</dbReference>
<evidence type="ECO:0000313" key="4">
    <source>
        <dbReference type="Proteomes" id="UP000311713"/>
    </source>
</evidence>
<dbReference type="Proteomes" id="UP000311713">
    <property type="component" value="Unassembled WGS sequence"/>
</dbReference>
<dbReference type="SMART" id="SM00347">
    <property type="entry name" value="HTH_MARR"/>
    <property type="match status" value="1"/>
</dbReference>
<dbReference type="AlphaFoldDB" id="A0A5C4VBS6"/>
<dbReference type="PANTHER" id="PTHR33164">
    <property type="entry name" value="TRANSCRIPTIONAL REGULATOR, MARR FAMILY"/>
    <property type="match status" value="1"/>
</dbReference>
<dbReference type="PRINTS" id="PR00598">
    <property type="entry name" value="HTHMARR"/>
</dbReference>
<dbReference type="InterPro" id="IPR000835">
    <property type="entry name" value="HTH_MarR-typ"/>
</dbReference>
<feature type="domain" description="HTH marR-type" evidence="2">
    <location>
        <begin position="25"/>
        <end position="157"/>
    </location>
</feature>
<feature type="region of interest" description="Disordered" evidence="1">
    <location>
        <begin position="1"/>
        <end position="23"/>
    </location>
</feature>
<dbReference type="OrthoDB" id="2600321at2"/>
<proteinExistence type="predicted"/>
<dbReference type="InterPro" id="IPR036390">
    <property type="entry name" value="WH_DNA-bd_sf"/>
</dbReference>
<dbReference type="PANTHER" id="PTHR33164:SF43">
    <property type="entry name" value="HTH-TYPE TRANSCRIPTIONAL REPRESSOR YETL"/>
    <property type="match status" value="1"/>
</dbReference>
<evidence type="ECO:0000259" key="2">
    <source>
        <dbReference type="PROSITE" id="PS50995"/>
    </source>
</evidence>
<dbReference type="SUPFAM" id="SSF46785">
    <property type="entry name" value="Winged helix' DNA-binding domain"/>
    <property type="match status" value="1"/>
</dbReference>
<gene>
    <name evidence="3" type="ORF">FH715_03310</name>
</gene>
<reference evidence="3 4" key="1">
    <citation type="submission" date="2019-06" db="EMBL/GenBank/DDBJ databases">
        <title>Draft genome of Streptomyces sedi sp. JCM16909.</title>
        <authorList>
            <person name="Klykleung N."/>
            <person name="Tanasupawat S."/>
            <person name="Kudo T."/>
            <person name="Yuki M."/>
            <person name="Ohkuma M."/>
        </authorList>
    </citation>
    <scope>NUCLEOTIDE SEQUENCE [LARGE SCALE GENOMIC DNA]</scope>
    <source>
        <strain evidence="3 4">JCM 16909</strain>
    </source>
</reference>
<organism evidence="3 4">
    <name type="scientific">Streptomyces sedi</name>
    <dbReference type="NCBI Taxonomy" id="555059"/>
    <lineage>
        <taxon>Bacteria</taxon>
        <taxon>Bacillati</taxon>
        <taxon>Actinomycetota</taxon>
        <taxon>Actinomycetes</taxon>
        <taxon>Kitasatosporales</taxon>
        <taxon>Streptomycetaceae</taxon>
        <taxon>Streptomyces</taxon>
    </lineage>
</organism>
<comment type="caution">
    <text evidence="3">The sequence shown here is derived from an EMBL/GenBank/DDBJ whole genome shotgun (WGS) entry which is preliminary data.</text>
</comment>
<dbReference type="Gene3D" id="1.10.10.10">
    <property type="entry name" value="Winged helix-like DNA-binding domain superfamily/Winged helix DNA-binding domain"/>
    <property type="match status" value="1"/>
</dbReference>